<evidence type="ECO:0000256" key="4">
    <source>
        <dbReference type="ARBA" id="ARBA00022475"/>
    </source>
</evidence>
<name>A0A815S955_ADIRI</name>
<dbReference type="AlphaFoldDB" id="A0A815S955"/>
<keyword evidence="9 12" id="KW-0472">Membrane</keyword>
<feature type="transmembrane region" description="Helical" evidence="12">
    <location>
        <begin position="118"/>
        <end position="141"/>
    </location>
</feature>
<evidence type="ECO:0000256" key="5">
    <source>
        <dbReference type="ARBA" id="ARBA00022692"/>
    </source>
</evidence>
<keyword evidence="5 12" id="KW-0812">Transmembrane</keyword>
<keyword evidence="3" id="KW-0813">Transport</keyword>
<dbReference type="PROSITE" id="PS50283">
    <property type="entry name" value="NA_SOLUT_SYMP_3"/>
    <property type="match status" value="1"/>
</dbReference>
<sequence length="580" mass="64416">MYLNWADYGVLIILLCISISIGLYQGCIRSKQLSAGEFHIADGRMAVLPTAMSLLASVMSAATLLGIPSETYQYGTMYLYCIFTLWIAIYLNAYLFIPKFRQIGSASIYAYLEQRFSLSVRIAVTCTFIFVNILYMAVVLYGPSLALNQVTGLNMWLAVGLCGFVSTLYTSIGGIKAVIWTDVIQTIMMFSGIILTIIFGFIDAGGVSKVFETIINGDRWQLSIVTLDPTVRYTVWNMIFSNTLYNTALFACLQTQAQRYLCVHSTKSAQKTAWINYGMCVMMVILCECAGCLIYAKYHRCDPLQAKLISKPDQLYPLFVIETLGRIPGLTGLFIACILSASLSTFSSGVNSIATVIFEDIYKRISNKHSVSDRRQAMISKFLSGSIGLFIVFLAYLVSFMKSNLIVIIFQLIGSFVAPILGLYILGFFVPRVNHQNALVTFILCLILQTLMLVFANFTGKQRRPGGLLPTSVAGCSPSLNISHSLLIEQSHNSGYRILSMSPVWYSFNGFAITIAFGLMGIFIFGSNDPRTVDASLLSSFKELLPCFHVLRKKKTDATITHEEKDIGLDDHTIEQENML</sequence>
<evidence type="ECO:0008006" key="15">
    <source>
        <dbReference type="Google" id="ProtNLM"/>
    </source>
</evidence>
<evidence type="ECO:0000256" key="3">
    <source>
        <dbReference type="ARBA" id="ARBA00022448"/>
    </source>
</evidence>
<reference evidence="13" key="1">
    <citation type="submission" date="2021-02" db="EMBL/GenBank/DDBJ databases">
        <authorList>
            <person name="Nowell W R."/>
        </authorList>
    </citation>
    <scope>NUCLEOTIDE SEQUENCE</scope>
</reference>
<dbReference type="Gene3D" id="1.20.1730.10">
    <property type="entry name" value="Sodium/glucose cotransporter"/>
    <property type="match status" value="1"/>
</dbReference>
<evidence type="ECO:0000256" key="6">
    <source>
        <dbReference type="ARBA" id="ARBA00022989"/>
    </source>
</evidence>
<protein>
    <recommendedName>
        <fullName evidence="15">Sodium-coupled monocarboxylate transporter 1</fullName>
    </recommendedName>
</protein>
<evidence type="ECO:0000256" key="10">
    <source>
        <dbReference type="ARBA" id="ARBA00023201"/>
    </source>
</evidence>
<evidence type="ECO:0000256" key="9">
    <source>
        <dbReference type="ARBA" id="ARBA00023136"/>
    </source>
</evidence>
<keyword evidence="6 12" id="KW-1133">Transmembrane helix</keyword>
<proteinExistence type="inferred from homology"/>
<feature type="transmembrane region" description="Helical" evidence="12">
    <location>
        <begin position="405"/>
        <end position="426"/>
    </location>
</feature>
<comment type="subcellular location">
    <subcellularLocation>
        <location evidence="1">Cell membrane</location>
        <topology evidence="1">Multi-pass membrane protein</topology>
    </subcellularLocation>
</comment>
<keyword evidence="7" id="KW-0915">Sodium</keyword>
<dbReference type="GO" id="GO:0005886">
    <property type="term" value="C:plasma membrane"/>
    <property type="evidence" value="ECO:0007669"/>
    <property type="project" value="UniProtKB-SubCell"/>
</dbReference>
<feature type="transmembrane region" description="Helical" evidence="12">
    <location>
        <begin position="179"/>
        <end position="202"/>
    </location>
</feature>
<comment type="caution">
    <text evidence="13">The sequence shown here is derived from an EMBL/GenBank/DDBJ whole genome shotgun (WGS) entry which is preliminary data.</text>
</comment>
<feature type="transmembrane region" description="Helical" evidence="12">
    <location>
        <begin position="6"/>
        <end position="24"/>
    </location>
</feature>
<keyword evidence="4" id="KW-1003">Cell membrane</keyword>
<evidence type="ECO:0000256" key="12">
    <source>
        <dbReference type="SAM" id="Phobius"/>
    </source>
</evidence>
<feature type="transmembrane region" description="Helical" evidence="12">
    <location>
        <begin position="333"/>
        <end position="358"/>
    </location>
</feature>
<dbReference type="InterPro" id="IPR051163">
    <property type="entry name" value="Sodium:Solute_Symporter_SSF"/>
</dbReference>
<dbReference type="Pfam" id="PF00474">
    <property type="entry name" value="SSF"/>
    <property type="match status" value="1"/>
</dbReference>
<feature type="transmembrane region" description="Helical" evidence="12">
    <location>
        <begin position="274"/>
        <end position="296"/>
    </location>
</feature>
<feature type="transmembrane region" description="Helical" evidence="12">
    <location>
        <begin position="45"/>
        <end position="65"/>
    </location>
</feature>
<feature type="transmembrane region" description="Helical" evidence="12">
    <location>
        <begin position="504"/>
        <end position="525"/>
    </location>
</feature>
<dbReference type="Proteomes" id="UP000663828">
    <property type="component" value="Unassembled WGS sequence"/>
</dbReference>
<dbReference type="InterPro" id="IPR038377">
    <property type="entry name" value="Na/Glc_symporter_sf"/>
</dbReference>
<evidence type="ECO:0000256" key="1">
    <source>
        <dbReference type="ARBA" id="ARBA00004651"/>
    </source>
</evidence>
<dbReference type="EMBL" id="CAJNOR010004229">
    <property type="protein sequence ID" value="CAF1485897.1"/>
    <property type="molecule type" value="Genomic_DNA"/>
</dbReference>
<dbReference type="PANTHER" id="PTHR42985:SF40">
    <property type="entry name" value="LD47995P-RELATED"/>
    <property type="match status" value="1"/>
</dbReference>
<feature type="transmembrane region" description="Helical" evidence="12">
    <location>
        <begin position="379"/>
        <end position="399"/>
    </location>
</feature>
<dbReference type="NCBIfam" id="TIGR00813">
    <property type="entry name" value="sss"/>
    <property type="match status" value="1"/>
</dbReference>
<comment type="similarity">
    <text evidence="2 11">Belongs to the sodium:solute symporter (SSF) (TC 2.A.21) family.</text>
</comment>
<feature type="transmembrane region" description="Helical" evidence="12">
    <location>
        <begin position="233"/>
        <end position="253"/>
    </location>
</feature>
<feature type="transmembrane region" description="Helical" evidence="12">
    <location>
        <begin position="438"/>
        <end position="458"/>
    </location>
</feature>
<evidence type="ECO:0000256" key="11">
    <source>
        <dbReference type="RuleBase" id="RU362091"/>
    </source>
</evidence>
<dbReference type="GO" id="GO:0006814">
    <property type="term" value="P:sodium ion transport"/>
    <property type="evidence" value="ECO:0007669"/>
    <property type="project" value="UniProtKB-KW"/>
</dbReference>
<dbReference type="InterPro" id="IPR001734">
    <property type="entry name" value="Na/solute_symporter"/>
</dbReference>
<gene>
    <name evidence="13" type="ORF">XAT740_LOCUS38803</name>
</gene>
<dbReference type="PANTHER" id="PTHR42985">
    <property type="entry name" value="SODIUM-COUPLED MONOCARBOXYLATE TRANSPORTER"/>
    <property type="match status" value="1"/>
</dbReference>
<feature type="transmembrane region" description="Helical" evidence="12">
    <location>
        <begin position="153"/>
        <end position="172"/>
    </location>
</feature>
<organism evidence="13 14">
    <name type="scientific">Adineta ricciae</name>
    <name type="common">Rotifer</name>
    <dbReference type="NCBI Taxonomy" id="249248"/>
    <lineage>
        <taxon>Eukaryota</taxon>
        <taxon>Metazoa</taxon>
        <taxon>Spiralia</taxon>
        <taxon>Gnathifera</taxon>
        <taxon>Rotifera</taxon>
        <taxon>Eurotatoria</taxon>
        <taxon>Bdelloidea</taxon>
        <taxon>Adinetida</taxon>
        <taxon>Adinetidae</taxon>
        <taxon>Adineta</taxon>
    </lineage>
</organism>
<keyword evidence="14" id="KW-1185">Reference proteome</keyword>
<evidence type="ECO:0000256" key="2">
    <source>
        <dbReference type="ARBA" id="ARBA00006434"/>
    </source>
</evidence>
<evidence type="ECO:0000313" key="14">
    <source>
        <dbReference type="Proteomes" id="UP000663828"/>
    </source>
</evidence>
<keyword evidence="8" id="KW-0406">Ion transport</keyword>
<evidence type="ECO:0000256" key="7">
    <source>
        <dbReference type="ARBA" id="ARBA00023053"/>
    </source>
</evidence>
<dbReference type="GO" id="GO:0015293">
    <property type="term" value="F:symporter activity"/>
    <property type="evidence" value="ECO:0007669"/>
    <property type="project" value="TreeGrafter"/>
</dbReference>
<evidence type="ECO:0000256" key="8">
    <source>
        <dbReference type="ARBA" id="ARBA00023065"/>
    </source>
</evidence>
<feature type="transmembrane region" description="Helical" evidence="12">
    <location>
        <begin position="77"/>
        <end position="97"/>
    </location>
</feature>
<accession>A0A815S955</accession>
<evidence type="ECO:0000313" key="13">
    <source>
        <dbReference type="EMBL" id="CAF1485897.1"/>
    </source>
</evidence>
<keyword evidence="10" id="KW-0739">Sodium transport</keyword>